<evidence type="ECO:0000313" key="2">
    <source>
        <dbReference type="RefSeq" id="XP_013390077.1"/>
    </source>
</evidence>
<evidence type="ECO:0000313" key="1">
    <source>
        <dbReference type="Proteomes" id="UP000085678"/>
    </source>
</evidence>
<dbReference type="GeneID" id="106158572"/>
<dbReference type="Proteomes" id="UP000085678">
    <property type="component" value="Unplaced"/>
</dbReference>
<protein>
    <submittedName>
        <fullName evidence="2">Uncharacterized protein LOC106158572</fullName>
    </submittedName>
</protein>
<dbReference type="InterPro" id="IPR011009">
    <property type="entry name" value="Kinase-like_dom_sf"/>
</dbReference>
<accession>A0A1S3HVL0</accession>
<reference evidence="2" key="1">
    <citation type="submission" date="2025-08" db="UniProtKB">
        <authorList>
            <consortium name="RefSeq"/>
        </authorList>
    </citation>
    <scope>IDENTIFICATION</scope>
    <source>
        <tissue evidence="2">Gonads</tissue>
    </source>
</reference>
<dbReference type="Gene3D" id="1.10.510.10">
    <property type="entry name" value="Transferase(Phosphotransferase) domain 1"/>
    <property type="match status" value="1"/>
</dbReference>
<dbReference type="AlphaFoldDB" id="A0A1S3HVL0"/>
<name>A0A1S3HVL0_LINAN</name>
<keyword evidence="1" id="KW-1185">Reference proteome</keyword>
<dbReference type="KEGG" id="lak:106158572"/>
<proteinExistence type="predicted"/>
<dbReference type="RefSeq" id="XP_013390077.1">
    <property type="nucleotide sequence ID" value="XM_013534623.1"/>
</dbReference>
<organism evidence="1 2">
    <name type="scientific">Lingula anatina</name>
    <name type="common">Brachiopod</name>
    <name type="synonym">Lingula unguis</name>
    <dbReference type="NCBI Taxonomy" id="7574"/>
    <lineage>
        <taxon>Eukaryota</taxon>
        <taxon>Metazoa</taxon>
        <taxon>Spiralia</taxon>
        <taxon>Lophotrochozoa</taxon>
        <taxon>Brachiopoda</taxon>
        <taxon>Linguliformea</taxon>
        <taxon>Lingulata</taxon>
        <taxon>Lingulida</taxon>
        <taxon>Linguloidea</taxon>
        <taxon>Lingulidae</taxon>
        <taxon>Lingula</taxon>
    </lineage>
</organism>
<gene>
    <name evidence="2" type="primary">LOC106158572</name>
</gene>
<sequence length="146" mass="16602">MDTVMITAGRDKTVKLVNISKPVTMSPPDPNSSIGSMVYLPYSVLDGTKPYDADCNIYALGLMMWEIWHNGHVYKVHRNLTVRVFSAGIRQGNFPLEFETGKMDPTLEAYWEKTMRTSLSGDIAIKDCKDRMRRIKDLLNRKESAV</sequence>
<dbReference type="SUPFAM" id="SSF56112">
    <property type="entry name" value="Protein kinase-like (PK-like)"/>
    <property type="match status" value="1"/>
</dbReference>
<dbReference type="InParanoid" id="A0A1S3HVL0"/>